<dbReference type="Gene3D" id="1.10.286.20">
    <property type="match status" value="1"/>
</dbReference>
<dbReference type="EMBL" id="CAEZTI010000102">
    <property type="protein sequence ID" value="CAB4564858.1"/>
    <property type="molecule type" value="Genomic_DNA"/>
</dbReference>
<name>A0A6J6DUS9_9ZZZZ</name>
<dbReference type="FunFam" id="1.10.8.10:FF:000001">
    <property type="entry name" value="Elongation factor Ts"/>
    <property type="match status" value="1"/>
</dbReference>
<dbReference type="Gene3D" id="1.10.8.10">
    <property type="entry name" value="DNA helicase RuvA subunit, C-terminal domain"/>
    <property type="match status" value="1"/>
</dbReference>
<dbReference type="InterPro" id="IPR036402">
    <property type="entry name" value="EF-Ts_dimer_sf"/>
</dbReference>
<dbReference type="SUPFAM" id="SSF54713">
    <property type="entry name" value="Elongation factor Ts (EF-Ts), dimerisation domain"/>
    <property type="match status" value="1"/>
</dbReference>
<dbReference type="FunFam" id="1.10.286.20:FF:000001">
    <property type="entry name" value="Elongation factor Ts"/>
    <property type="match status" value="1"/>
</dbReference>
<dbReference type="GO" id="GO:0005737">
    <property type="term" value="C:cytoplasm"/>
    <property type="evidence" value="ECO:0007669"/>
    <property type="project" value="UniProtKB-ARBA"/>
</dbReference>
<dbReference type="EMBL" id="CAFBPC010000016">
    <property type="protein sequence ID" value="CAB4997690.1"/>
    <property type="molecule type" value="Genomic_DNA"/>
</dbReference>
<keyword evidence="3" id="KW-0648">Protein biosynthesis</keyword>
<dbReference type="PANTHER" id="PTHR11741:SF0">
    <property type="entry name" value="ELONGATION FACTOR TS, MITOCHONDRIAL"/>
    <property type="match status" value="1"/>
</dbReference>
<keyword evidence="2" id="KW-0251">Elongation factor</keyword>
<dbReference type="InterPro" id="IPR009060">
    <property type="entry name" value="UBA-like_sf"/>
</dbReference>
<dbReference type="CDD" id="cd14275">
    <property type="entry name" value="UBA_EF-Ts"/>
    <property type="match status" value="1"/>
</dbReference>
<dbReference type="InterPro" id="IPR018101">
    <property type="entry name" value="Transl_elong_Ts_CS"/>
</dbReference>
<dbReference type="InterPro" id="IPR014039">
    <property type="entry name" value="Transl_elong_EFTs/EF1B_dimer"/>
</dbReference>
<evidence type="ECO:0000256" key="2">
    <source>
        <dbReference type="ARBA" id="ARBA00022768"/>
    </source>
</evidence>
<dbReference type="Pfam" id="PF00889">
    <property type="entry name" value="EF_TS"/>
    <property type="match status" value="1"/>
</dbReference>
<evidence type="ECO:0000259" key="4">
    <source>
        <dbReference type="Pfam" id="PF00889"/>
    </source>
</evidence>
<evidence type="ECO:0000256" key="1">
    <source>
        <dbReference type="ARBA" id="ARBA00005532"/>
    </source>
</evidence>
<dbReference type="SUPFAM" id="SSF46934">
    <property type="entry name" value="UBA-like"/>
    <property type="match status" value="1"/>
</dbReference>
<dbReference type="PANTHER" id="PTHR11741">
    <property type="entry name" value="ELONGATION FACTOR TS"/>
    <property type="match status" value="1"/>
</dbReference>
<dbReference type="AlphaFoldDB" id="A0A6J6DUS9"/>
<dbReference type="Gene3D" id="3.30.479.20">
    <property type="entry name" value="Elongation factor Ts, dimerisation domain"/>
    <property type="match status" value="2"/>
</dbReference>
<dbReference type="GO" id="GO:0003746">
    <property type="term" value="F:translation elongation factor activity"/>
    <property type="evidence" value="ECO:0007669"/>
    <property type="project" value="UniProtKB-KW"/>
</dbReference>
<feature type="domain" description="Translation elongation factor EFTs/EF1B dimerisation" evidence="4">
    <location>
        <begin position="70"/>
        <end position="262"/>
    </location>
</feature>
<dbReference type="PROSITE" id="PS01126">
    <property type="entry name" value="EF_TS_1"/>
    <property type="match status" value="1"/>
</dbReference>
<gene>
    <name evidence="5" type="ORF">UFOPK1619_00601</name>
    <name evidence="6" type="ORF">UFOPK4057_00127</name>
</gene>
<comment type="similarity">
    <text evidence="1">Belongs to the EF-Ts family.</text>
</comment>
<dbReference type="InterPro" id="IPR001816">
    <property type="entry name" value="Transl_elong_EFTs/EF1B"/>
</dbReference>
<dbReference type="NCBIfam" id="TIGR00116">
    <property type="entry name" value="tsf"/>
    <property type="match status" value="1"/>
</dbReference>
<sequence>MSYTAKDVQSLRQSTGAGMMDCKKALEENGGDLEEAKQWLREKGLAASAKRDDRDNAQGVVTLIVEPTRASIIKLKCETDFVASSDGFKAEADALAKAILEKGEAGVGDRATQIDDLKITLKEKIEVGETIRFEAAAGNILDSYTHVQGGRGVNGVIVEMSGASVELAHDIAVHIAFARPRFLQREDIPADVLEKERETLEAITRNEGKPEQAIAKIVEGRIAGFFKDVCLLEQPYAKDDKVSISQLIGAAKIVRFAQVEIG</sequence>
<evidence type="ECO:0000256" key="3">
    <source>
        <dbReference type="ARBA" id="ARBA00022917"/>
    </source>
</evidence>
<protein>
    <submittedName>
        <fullName evidence="5">Unannotated protein</fullName>
    </submittedName>
</protein>
<evidence type="ECO:0000313" key="6">
    <source>
        <dbReference type="EMBL" id="CAB4997690.1"/>
    </source>
</evidence>
<proteinExistence type="inferred from homology"/>
<dbReference type="HAMAP" id="MF_00050">
    <property type="entry name" value="EF_Ts"/>
    <property type="match status" value="1"/>
</dbReference>
<reference evidence="5" key="1">
    <citation type="submission" date="2020-05" db="EMBL/GenBank/DDBJ databases">
        <authorList>
            <person name="Chiriac C."/>
            <person name="Salcher M."/>
            <person name="Ghai R."/>
            <person name="Kavagutti S V."/>
        </authorList>
    </citation>
    <scope>NUCLEOTIDE SEQUENCE</scope>
</reference>
<organism evidence="5">
    <name type="scientific">freshwater metagenome</name>
    <dbReference type="NCBI Taxonomy" id="449393"/>
    <lineage>
        <taxon>unclassified sequences</taxon>
        <taxon>metagenomes</taxon>
        <taxon>ecological metagenomes</taxon>
    </lineage>
</organism>
<evidence type="ECO:0000313" key="5">
    <source>
        <dbReference type="EMBL" id="CAB4564858.1"/>
    </source>
</evidence>
<accession>A0A6J6DUS9</accession>